<dbReference type="GO" id="GO:0016887">
    <property type="term" value="F:ATP hydrolysis activity"/>
    <property type="evidence" value="ECO:0007669"/>
    <property type="project" value="InterPro"/>
</dbReference>
<dbReference type="Pfam" id="PF00005">
    <property type="entry name" value="ABC_tran"/>
    <property type="match status" value="1"/>
</dbReference>
<gene>
    <name evidence="5" type="ORF">BJ970_006521</name>
</gene>
<evidence type="ECO:0000313" key="5">
    <source>
        <dbReference type="EMBL" id="MBB5158922.1"/>
    </source>
</evidence>
<dbReference type="RefSeq" id="WP_184731006.1">
    <property type="nucleotide sequence ID" value="NZ_JACHIW010000002.1"/>
</dbReference>
<sequence length="267" mass="29248">MITTEPPPDPLRITDLEVRFGGIRAVQGVSLTLRRDEVLGLLGQNGAGKTTVVNCVSRSVDASSGRIELFGRDIRRMKPFQVTRAGVSRTYQTAAVFGALTALQVGMLARDAHDRRATAVEYALRLPRARRHERQARASVTQALELVGFSAPVNRRLGELTYGQAKLADLARAVAGEPRILLLDEPASGLSVRERDQMAEAIQRVRRELGVPVLIIEHDMELMQRLCDRTIVMDTGRILAEGRLDELLTRPDVAVSLLGVTPQEAAG</sequence>
<comment type="caution">
    <text evidence="5">The sequence shown here is derived from an EMBL/GenBank/DDBJ whole genome shotgun (WGS) entry which is preliminary data.</text>
</comment>
<reference evidence="5 6" key="1">
    <citation type="submission" date="2020-08" db="EMBL/GenBank/DDBJ databases">
        <title>Sequencing the genomes of 1000 actinobacteria strains.</title>
        <authorList>
            <person name="Klenk H.-P."/>
        </authorList>
    </citation>
    <scope>NUCLEOTIDE SEQUENCE [LARGE SCALE GENOMIC DNA]</scope>
    <source>
        <strain evidence="5 6">DSM 45584</strain>
    </source>
</reference>
<protein>
    <submittedName>
        <fullName evidence="5">Branched-chain amino acid transport system ATP-binding protein</fullName>
    </submittedName>
</protein>
<evidence type="ECO:0000256" key="1">
    <source>
        <dbReference type="ARBA" id="ARBA00022448"/>
    </source>
</evidence>
<organism evidence="5 6">
    <name type="scientific">Saccharopolyspora phatthalungensis</name>
    <dbReference type="NCBI Taxonomy" id="664693"/>
    <lineage>
        <taxon>Bacteria</taxon>
        <taxon>Bacillati</taxon>
        <taxon>Actinomycetota</taxon>
        <taxon>Actinomycetes</taxon>
        <taxon>Pseudonocardiales</taxon>
        <taxon>Pseudonocardiaceae</taxon>
        <taxon>Saccharopolyspora</taxon>
    </lineage>
</organism>
<dbReference type="AlphaFoldDB" id="A0A840Q8R4"/>
<dbReference type="InterPro" id="IPR003439">
    <property type="entry name" value="ABC_transporter-like_ATP-bd"/>
</dbReference>
<dbReference type="GO" id="GO:0005886">
    <property type="term" value="C:plasma membrane"/>
    <property type="evidence" value="ECO:0007669"/>
    <property type="project" value="TreeGrafter"/>
</dbReference>
<dbReference type="InterPro" id="IPR027417">
    <property type="entry name" value="P-loop_NTPase"/>
</dbReference>
<evidence type="ECO:0000313" key="6">
    <source>
        <dbReference type="Proteomes" id="UP000584374"/>
    </source>
</evidence>
<name>A0A840Q8R4_9PSEU</name>
<dbReference type="PANTHER" id="PTHR45772">
    <property type="entry name" value="CONSERVED COMPONENT OF ABC TRANSPORTER FOR NATURAL AMINO ACIDS-RELATED"/>
    <property type="match status" value="1"/>
</dbReference>
<evidence type="ECO:0000256" key="2">
    <source>
        <dbReference type="ARBA" id="ARBA00022741"/>
    </source>
</evidence>
<dbReference type="PROSITE" id="PS50893">
    <property type="entry name" value="ABC_TRANSPORTER_2"/>
    <property type="match status" value="1"/>
</dbReference>
<keyword evidence="3 5" id="KW-0067">ATP-binding</keyword>
<keyword evidence="1" id="KW-0813">Transport</keyword>
<dbReference type="SMART" id="SM00382">
    <property type="entry name" value="AAA"/>
    <property type="match status" value="1"/>
</dbReference>
<dbReference type="SUPFAM" id="SSF52540">
    <property type="entry name" value="P-loop containing nucleoside triphosphate hydrolases"/>
    <property type="match status" value="1"/>
</dbReference>
<keyword evidence="2" id="KW-0547">Nucleotide-binding</keyword>
<keyword evidence="6" id="KW-1185">Reference proteome</keyword>
<dbReference type="Proteomes" id="UP000584374">
    <property type="component" value="Unassembled WGS sequence"/>
</dbReference>
<dbReference type="InterPro" id="IPR051120">
    <property type="entry name" value="ABC_AA/LPS_Transport"/>
</dbReference>
<proteinExistence type="predicted"/>
<dbReference type="EMBL" id="JACHIW010000002">
    <property type="protein sequence ID" value="MBB5158922.1"/>
    <property type="molecule type" value="Genomic_DNA"/>
</dbReference>
<accession>A0A840Q8R4</accession>
<evidence type="ECO:0000256" key="3">
    <source>
        <dbReference type="ARBA" id="ARBA00022840"/>
    </source>
</evidence>
<dbReference type="InterPro" id="IPR003593">
    <property type="entry name" value="AAA+_ATPase"/>
</dbReference>
<dbReference type="Gene3D" id="3.40.50.300">
    <property type="entry name" value="P-loop containing nucleotide triphosphate hydrolases"/>
    <property type="match status" value="1"/>
</dbReference>
<evidence type="ECO:0000259" key="4">
    <source>
        <dbReference type="PROSITE" id="PS50893"/>
    </source>
</evidence>
<dbReference type="GO" id="GO:0005524">
    <property type="term" value="F:ATP binding"/>
    <property type="evidence" value="ECO:0007669"/>
    <property type="project" value="UniProtKB-KW"/>
</dbReference>
<feature type="domain" description="ABC transporter" evidence="4">
    <location>
        <begin position="11"/>
        <end position="260"/>
    </location>
</feature>